<dbReference type="RefSeq" id="WP_249999585.1">
    <property type="nucleotide sequence ID" value="NZ_CP095443.1"/>
</dbReference>
<reference evidence="2" key="2">
    <citation type="submission" date="2024-02" db="EMBL/GenBank/DDBJ databases">
        <authorList>
            <consortium name="Clinical and Environmental Microbiology Branch: Whole genome sequencing antimicrobial resistance pathogens in the healthcare setting"/>
        </authorList>
    </citation>
    <scope>NUCLEOTIDE SEQUENCE</scope>
    <source>
        <strain evidence="2">2020GO-00142</strain>
    </source>
</reference>
<evidence type="ECO:0000313" key="4">
    <source>
        <dbReference type="Proteomes" id="UP001495779"/>
    </source>
</evidence>
<sequence>MKILLVLIFIVIGIFNGFIALIAPGISASGSGCGKSCMENISSLEITSLIFFLLALITAFFPSEGNIKNIISKIKIYLSRIKNGVLLFTFLKFQFTKNKHTHKK</sequence>
<accession>A0AAI9MVW4</accession>
<name>A0AAI9MVW4_PROST</name>
<dbReference type="Proteomes" id="UP001495779">
    <property type="component" value="Unassembled WGS sequence"/>
</dbReference>
<evidence type="ECO:0000313" key="3">
    <source>
        <dbReference type="EMBL" id="MER5077979.1"/>
    </source>
</evidence>
<proteinExistence type="predicted"/>
<feature type="transmembrane region" description="Helical" evidence="1">
    <location>
        <begin position="43"/>
        <end position="61"/>
    </location>
</feature>
<reference evidence="3 4" key="1">
    <citation type="submission" date="2021-04" db="EMBL/GenBank/DDBJ databases">
        <title>Determining the burden of carbapenem-resistant Enterobacterales from a tertiary public heath setting in Bangladesh: a clinical, epidemiological, and molecular study.</title>
        <authorList>
            <person name="Farzana R."/>
            <person name="Walsh T.R."/>
        </authorList>
    </citation>
    <scope>NUCLEOTIDE SEQUENCE [LARGE SCALE GENOMIC DNA]</scope>
    <source>
        <strain evidence="4">dmpro_s316</strain>
        <strain evidence="3">Dmpro_s316</strain>
    </source>
</reference>
<dbReference type="AlphaFoldDB" id="A0AAI9MVW4"/>
<evidence type="ECO:0000313" key="2">
    <source>
        <dbReference type="EMBL" id="EMP9433362.1"/>
    </source>
</evidence>
<keyword evidence="1" id="KW-0812">Transmembrane</keyword>
<dbReference type="PROSITE" id="PS51257">
    <property type="entry name" value="PROKAR_LIPOPROTEIN"/>
    <property type="match status" value="1"/>
</dbReference>
<dbReference type="EMBL" id="JAGSRH010000021">
    <property type="protein sequence ID" value="MER5077979.1"/>
    <property type="molecule type" value="Genomic_DNA"/>
</dbReference>
<evidence type="ECO:0000256" key="1">
    <source>
        <dbReference type="SAM" id="Phobius"/>
    </source>
</evidence>
<organism evidence="2">
    <name type="scientific">Providencia stuartii</name>
    <dbReference type="NCBI Taxonomy" id="588"/>
    <lineage>
        <taxon>Bacteria</taxon>
        <taxon>Pseudomonadati</taxon>
        <taxon>Pseudomonadota</taxon>
        <taxon>Gammaproteobacteria</taxon>
        <taxon>Enterobacterales</taxon>
        <taxon>Morganellaceae</taxon>
        <taxon>Providencia</taxon>
    </lineage>
</organism>
<comment type="caution">
    <text evidence="2">The sequence shown here is derived from an EMBL/GenBank/DDBJ whole genome shotgun (WGS) entry which is preliminary data.</text>
</comment>
<keyword evidence="1" id="KW-1133">Transmembrane helix</keyword>
<keyword evidence="1" id="KW-0472">Membrane</keyword>
<protein>
    <submittedName>
        <fullName evidence="2">Uncharacterized protein</fullName>
    </submittedName>
</protein>
<dbReference type="EMBL" id="AAZDVE040000017">
    <property type="protein sequence ID" value="EMP9433362.1"/>
    <property type="molecule type" value="Genomic_DNA"/>
</dbReference>
<gene>
    <name evidence="2" type="ORF">JRA39_002431</name>
    <name evidence="3" type="ORF">KDV35_14065</name>
</gene>